<name>A0A2D2CZU5_METT3</name>
<protein>
    <submittedName>
        <fullName evidence="1">Uncharacterized protein</fullName>
    </submittedName>
</protein>
<sequence>MSKLLFWALDALVLRGPESRLAEGALAALDKLSVAGWRHVVVADEAAGADTLDRLGVADRVAWFFDGAPVAEAIGALRPFDEAFVIGSNLPRHILPAREEALPSILVGDASPLAQFCAEQASDVPDALATWTITRKNLLA</sequence>
<evidence type="ECO:0000313" key="1">
    <source>
        <dbReference type="EMBL" id="ATQ68281.1"/>
    </source>
</evidence>
<dbReference type="AlphaFoldDB" id="A0A2D2CZU5"/>
<dbReference type="EMBL" id="CP023737">
    <property type="protein sequence ID" value="ATQ68281.1"/>
    <property type="molecule type" value="Genomic_DNA"/>
</dbReference>
<evidence type="ECO:0000313" key="2">
    <source>
        <dbReference type="Proteomes" id="UP000230709"/>
    </source>
</evidence>
<dbReference type="RefSeq" id="WP_003609970.1">
    <property type="nucleotide sequence ID" value="NZ_ADVE02000001.1"/>
</dbReference>
<keyword evidence="2" id="KW-1185">Reference proteome</keyword>
<proteinExistence type="predicted"/>
<reference evidence="2" key="1">
    <citation type="submission" date="2017-10" db="EMBL/GenBank/DDBJ databases">
        <title>Completed PacBio SMRT sequence of Methylosinus trichosporium OB3b reveals presence of a third large plasmid.</title>
        <authorList>
            <person name="Charles T.C."/>
            <person name="Lynch M.D.J."/>
            <person name="Heil J.R."/>
            <person name="Cheng J."/>
        </authorList>
    </citation>
    <scope>NUCLEOTIDE SEQUENCE [LARGE SCALE GENOMIC DNA]</scope>
    <source>
        <strain evidence="2">OB3b</strain>
    </source>
</reference>
<dbReference type="KEGG" id="mtw:CQW49_10635"/>
<dbReference type="Proteomes" id="UP000230709">
    <property type="component" value="Chromosome"/>
</dbReference>
<organism evidence="1 2">
    <name type="scientific">Methylosinus trichosporium (strain ATCC 35070 / NCIMB 11131 / UNIQEM 75 / OB3b)</name>
    <dbReference type="NCBI Taxonomy" id="595536"/>
    <lineage>
        <taxon>Bacteria</taxon>
        <taxon>Pseudomonadati</taxon>
        <taxon>Pseudomonadota</taxon>
        <taxon>Alphaproteobacteria</taxon>
        <taxon>Hyphomicrobiales</taxon>
        <taxon>Methylocystaceae</taxon>
        <taxon>Methylosinus</taxon>
    </lineage>
</organism>
<accession>A0A2D2CZU5</accession>
<gene>
    <name evidence="1" type="ORF">CQW49_10635</name>
</gene>